<evidence type="ECO:0008006" key="3">
    <source>
        <dbReference type="Google" id="ProtNLM"/>
    </source>
</evidence>
<proteinExistence type="predicted"/>
<dbReference type="InterPro" id="IPR045770">
    <property type="entry name" value="DUF6223"/>
</dbReference>
<dbReference type="Pfam" id="PF19733">
    <property type="entry name" value="DUF6223"/>
    <property type="match status" value="1"/>
</dbReference>
<keyword evidence="1" id="KW-1133">Transmembrane helix</keyword>
<dbReference type="EMBL" id="BOMF01000126">
    <property type="protein sequence ID" value="GID49275.1"/>
    <property type="molecule type" value="Genomic_DNA"/>
</dbReference>
<accession>A0ABQ3WSX0</accession>
<evidence type="ECO:0000313" key="2">
    <source>
        <dbReference type="EMBL" id="GID49275.1"/>
    </source>
</evidence>
<sequence>MGVQEVLAAGVYTMSSGRIVASVAAVAGLAGVIAGGRALSRPARGPALFALAAALVALVGGGFVAATSDSGIGTGNGRGGAYVAIALGVISLVVGGLAMARSRRVGV</sequence>
<reference evidence="2" key="1">
    <citation type="submission" date="2021-01" db="EMBL/GenBank/DDBJ databases">
        <title>Whole genome shotgun sequence of Actinoplanes capillaceus NBRC 16408.</title>
        <authorList>
            <person name="Komaki H."/>
            <person name="Tamura T."/>
        </authorList>
    </citation>
    <scope>NUCLEOTIDE SEQUENCE [LARGE SCALE GENOMIC DNA]</scope>
    <source>
        <strain evidence="2">NBRC 16408</strain>
    </source>
</reference>
<dbReference type="RefSeq" id="WP_204299403.1">
    <property type="nucleotide sequence ID" value="NZ_BAAAGQ010000021.1"/>
</dbReference>
<gene>
    <name evidence="2" type="ORF">Aca07nite_65500</name>
</gene>
<name>A0ABQ3WSX0_9ACTN</name>
<organism evidence="2">
    <name type="scientific">Actinoplanes campanulatus</name>
    <dbReference type="NCBI Taxonomy" id="113559"/>
    <lineage>
        <taxon>Bacteria</taxon>
        <taxon>Bacillati</taxon>
        <taxon>Actinomycetota</taxon>
        <taxon>Actinomycetes</taxon>
        <taxon>Micromonosporales</taxon>
        <taxon>Micromonosporaceae</taxon>
        <taxon>Actinoplanes</taxon>
    </lineage>
</organism>
<keyword evidence="1" id="KW-0472">Membrane</keyword>
<protein>
    <recommendedName>
        <fullName evidence="3">Major facilitator superfamily (MFS) profile domain-containing protein</fullName>
    </recommendedName>
</protein>
<feature type="transmembrane region" description="Helical" evidence="1">
    <location>
        <begin position="19"/>
        <end position="40"/>
    </location>
</feature>
<feature type="transmembrane region" description="Helical" evidence="1">
    <location>
        <begin position="47"/>
        <end position="67"/>
    </location>
</feature>
<keyword evidence="1" id="KW-0812">Transmembrane</keyword>
<comment type="caution">
    <text evidence="2">The sequence shown here is derived from an EMBL/GenBank/DDBJ whole genome shotgun (WGS) entry which is preliminary data.</text>
</comment>
<evidence type="ECO:0000256" key="1">
    <source>
        <dbReference type="SAM" id="Phobius"/>
    </source>
</evidence>
<feature type="transmembrane region" description="Helical" evidence="1">
    <location>
        <begin position="79"/>
        <end position="100"/>
    </location>
</feature>